<name>A0ABV5SF15_9ACTN</name>
<dbReference type="EMBL" id="JBHMBW010000056">
    <property type="protein sequence ID" value="MFB9629373.1"/>
    <property type="molecule type" value="Genomic_DNA"/>
</dbReference>
<accession>A0ABV5SF15</accession>
<dbReference type="Proteomes" id="UP001589532">
    <property type="component" value="Unassembled WGS sequence"/>
</dbReference>
<evidence type="ECO:0000259" key="3">
    <source>
        <dbReference type="Pfam" id="PF01494"/>
    </source>
</evidence>
<protein>
    <recommendedName>
        <fullName evidence="2">Mycothiol S-conjugate amidase</fullName>
        <ecNumber evidence="2">3.5.1.115</ecNumber>
    </recommendedName>
</protein>
<dbReference type="EC" id="3.5.1.115" evidence="2"/>
<dbReference type="InterPro" id="IPR003737">
    <property type="entry name" value="GlcNAc_PI_deacetylase-related"/>
</dbReference>
<evidence type="ECO:0000313" key="4">
    <source>
        <dbReference type="EMBL" id="MFB9629373.1"/>
    </source>
</evidence>
<dbReference type="InterPro" id="IPR002938">
    <property type="entry name" value="FAD-bd"/>
</dbReference>
<comment type="caution">
    <text evidence="4">The sequence shown here is derived from an EMBL/GenBank/DDBJ whole genome shotgun (WGS) entry which is preliminary data.</text>
</comment>
<dbReference type="RefSeq" id="WP_344987394.1">
    <property type="nucleotide sequence ID" value="NZ_BAAAXV010000001.1"/>
</dbReference>
<dbReference type="PRINTS" id="PR00420">
    <property type="entry name" value="RNGMNOXGNASE"/>
</dbReference>
<evidence type="ECO:0000256" key="2">
    <source>
        <dbReference type="HAMAP-Rule" id="MF_01482"/>
    </source>
</evidence>
<comment type="cofactor">
    <cofactor evidence="2">
        <name>Zn(2+)</name>
        <dbReference type="ChEBI" id="CHEBI:29105"/>
    </cofactor>
    <text evidence="2">Binds 1 zinc ion per subunit.</text>
</comment>
<dbReference type="InterPro" id="IPR017811">
    <property type="entry name" value="Mca"/>
</dbReference>
<feature type="binding site" evidence="2">
    <location>
        <position position="19"/>
    </location>
    <ligand>
        <name>Zn(2+)</name>
        <dbReference type="ChEBI" id="CHEBI:29105"/>
    </ligand>
</feature>
<dbReference type="InterPro" id="IPR036188">
    <property type="entry name" value="FAD/NAD-bd_sf"/>
</dbReference>
<dbReference type="Gene3D" id="3.30.9.10">
    <property type="entry name" value="D-Amino Acid Oxidase, subunit A, domain 2"/>
    <property type="match status" value="1"/>
</dbReference>
<evidence type="ECO:0000313" key="5">
    <source>
        <dbReference type="Proteomes" id="UP001589532"/>
    </source>
</evidence>
<keyword evidence="2" id="KW-0479">Metal-binding</keyword>
<dbReference type="HAMAP" id="MF_01482">
    <property type="entry name" value="Mca"/>
    <property type="match status" value="1"/>
</dbReference>
<dbReference type="PANTHER" id="PTHR46865:SF2">
    <property type="entry name" value="MONOOXYGENASE"/>
    <property type="match status" value="1"/>
</dbReference>
<gene>
    <name evidence="2 4" type="primary">mca</name>
    <name evidence="4" type="ORF">ACFFSA_40400</name>
</gene>
<comment type="similarity">
    <text evidence="2">Belongs to the MshB deacetylase family. Mca subfamily.</text>
</comment>
<evidence type="ECO:0000256" key="1">
    <source>
        <dbReference type="ARBA" id="ARBA00022833"/>
    </source>
</evidence>
<keyword evidence="1 2" id="KW-0862">Zinc</keyword>
<feature type="binding site" evidence="2">
    <location>
        <position position="22"/>
    </location>
    <ligand>
        <name>Zn(2+)</name>
        <dbReference type="ChEBI" id="CHEBI:29105"/>
    </ligand>
</feature>
<dbReference type="Pfam" id="PF02585">
    <property type="entry name" value="PIG-L"/>
    <property type="match status" value="1"/>
</dbReference>
<dbReference type="Pfam" id="PF01494">
    <property type="entry name" value="FAD_binding_3"/>
    <property type="match status" value="1"/>
</dbReference>
<sequence>MNLRVTREEPLRLMSVHAHPDDESSKGAATLAKYAAEGVEVLVVTCTGGERGTVLNPAMDRPEVRAGLAGIRRTEMAAARDILGIDQHFLGFVDSGLPGPGEPLPEGCFAVTPLQEATERLVALIREFRPHVMITYDETGGYPHPDHIRTHEVTVAAFEAAGDPASFPGTPWQPLKLYYHGALSKAWFQALHDGMTARGILSGMEGVLAEFPADVTAPEFTTRIPCEDYFPVRDRALLAHATQIDPNGGFMLHDRDVERDVWPTEDYHLARSNVPVDLPEDDLFAGIPPKRPTVLVSGGGVAGSTVAYWLKRHGYAPTVVERAPALRQGGQAVDFRDQALTVLERMGVLEQVKERDTGIGDCTIVDADGVPYAVMPSILYAGELEVLIDELIEILYGAAVQEGVAYRFGDSITSLKEDDDGVYVTFEHAPPQRFHLVIGADGAHSAVRRLAFGPEEDFTHYLGCYYGYWTVDNRLGLDHSGMATGDGETAALSVFSIKHNRQARAGLLFKTDPLSHDRRDLAAHKRVLKERAAHLGWQAPALLEQLDTVDDLYFDAMTQIRMDSWSKGRIALVGDAAYCAAPTSGRGTSQALIGAYVLAGELAAAAGDHEVAFAAYESALRDYVEGNQEIGVQGSQYVFAKPTQEVFDAMAAQARQAPDEPDTDLTLTTY</sequence>
<comment type="catalytic activity">
    <reaction evidence="2">
        <text>mycothiol S-conjugate + H2O = an N-acetyl-L-cysteine-S-conjugate + 1D-myo-inositol 2-amino-2-deoxy-alpha-D-glucopyranoside</text>
        <dbReference type="Rhea" id="RHEA:36543"/>
        <dbReference type="ChEBI" id="CHEBI:15377"/>
        <dbReference type="ChEBI" id="CHEBI:58718"/>
        <dbReference type="ChEBI" id="CHEBI:58886"/>
        <dbReference type="ChEBI" id="CHEBI:59633"/>
        <dbReference type="EC" id="3.5.1.115"/>
    </reaction>
</comment>
<feature type="binding site" evidence="2">
    <location>
        <position position="147"/>
    </location>
    <ligand>
        <name>Zn(2+)</name>
        <dbReference type="ChEBI" id="CHEBI:29105"/>
    </ligand>
</feature>
<comment type="function">
    <text evidence="2">A mycothiol (MSH, N-acetylcysteinyl-glucosaminyl-inositol) S-conjugate amidase, it recycles conjugated MSH to the N-acetyl cysteine conjugate (AcCys S-conjugate, a mercapturic acid) and the MSH precursor. Involved in MSH-dependent detoxification of a number of alkylating agents and antibiotics.</text>
</comment>
<dbReference type="Gene3D" id="3.50.50.60">
    <property type="entry name" value="FAD/NAD(P)-binding domain"/>
    <property type="match status" value="1"/>
</dbReference>
<reference evidence="4 5" key="1">
    <citation type="submission" date="2024-09" db="EMBL/GenBank/DDBJ databases">
        <authorList>
            <person name="Sun Q."/>
            <person name="Mori K."/>
        </authorList>
    </citation>
    <scope>NUCLEOTIDE SEQUENCE [LARGE SCALE GENOMIC DNA]</scope>
    <source>
        <strain evidence="4 5">JCM 3143</strain>
    </source>
</reference>
<dbReference type="NCBIfam" id="TIGR03446">
    <property type="entry name" value="mycothiol_Mca"/>
    <property type="match status" value="1"/>
</dbReference>
<dbReference type="Gene3D" id="3.40.50.10320">
    <property type="entry name" value="LmbE-like"/>
    <property type="match status" value="1"/>
</dbReference>
<dbReference type="InterPro" id="IPR024078">
    <property type="entry name" value="LmbE-like_dom_sf"/>
</dbReference>
<dbReference type="SUPFAM" id="SSF102588">
    <property type="entry name" value="LmbE-like"/>
    <property type="match status" value="1"/>
</dbReference>
<feature type="domain" description="FAD-binding" evidence="3">
    <location>
        <begin position="293"/>
        <end position="607"/>
    </location>
</feature>
<dbReference type="SUPFAM" id="SSF51905">
    <property type="entry name" value="FAD/NAD(P)-binding domain"/>
    <property type="match status" value="1"/>
</dbReference>
<keyword evidence="5" id="KW-1185">Reference proteome</keyword>
<keyword evidence="2" id="KW-0378">Hydrolase</keyword>
<comment type="subunit">
    <text evidence="2">Monomer.</text>
</comment>
<dbReference type="PANTHER" id="PTHR46865">
    <property type="entry name" value="OXIDOREDUCTASE-RELATED"/>
    <property type="match status" value="1"/>
</dbReference>
<dbReference type="InterPro" id="IPR051704">
    <property type="entry name" value="FAD_aromatic-hydroxylase"/>
</dbReference>
<organism evidence="4 5">
    <name type="scientific">Nonomuraea helvata</name>
    <dbReference type="NCBI Taxonomy" id="37484"/>
    <lineage>
        <taxon>Bacteria</taxon>
        <taxon>Bacillati</taxon>
        <taxon>Actinomycetota</taxon>
        <taxon>Actinomycetes</taxon>
        <taxon>Streptosporangiales</taxon>
        <taxon>Streptosporangiaceae</taxon>
        <taxon>Nonomuraea</taxon>
    </lineage>
</organism>
<proteinExistence type="inferred from homology"/>